<accession>A0A9P7VGV2</accession>
<dbReference type="RefSeq" id="XP_043033239.1">
    <property type="nucleotide sequence ID" value="XM_043178076.1"/>
</dbReference>
<comment type="caution">
    <text evidence="1">The sequence shown here is derived from an EMBL/GenBank/DDBJ whole genome shotgun (WGS) entry which is preliminary data.</text>
</comment>
<sequence length="294" mass="33910">MPSYSRARWSVIRKFSRFHRTYTKPSTYQTRGITLNYENNGVAPWNLFLVLILQIMNQLQPSPSHVSDAQAHDRHVVLPDFPLELPPFAISESDSHSDSLEDLFRPSIRVVLISSFADVQKAYQHGDTINRLYPTLSHSNFTFDERIRMNTQLVLFCHEERLTLEDLTMSKMSYDHMAALIRSSPEYASEGTTQSLIFLKVELPILGRTHHKLQRILNEESFNDIKSIVLIVCGSGEVTEIDQCCDEIKDRWNDLVLLANQDYEMETKFEPEDLHDAEEAVLDALVDSYLQLCD</sequence>
<organism evidence="1 2">
    <name type="scientific">Guyanagaster necrorhizus</name>
    <dbReference type="NCBI Taxonomy" id="856835"/>
    <lineage>
        <taxon>Eukaryota</taxon>
        <taxon>Fungi</taxon>
        <taxon>Dikarya</taxon>
        <taxon>Basidiomycota</taxon>
        <taxon>Agaricomycotina</taxon>
        <taxon>Agaricomycetes</taxon>
        <taxon>Agaricomycetidae</taxon>
        <taxon>Agaricales</taxon>
        <taxon>Marasmiineae</taxon>
        <taxon>Physalacriaceae</taxon>
        <taxon>Guyanagaster</taxon>
    </lineage>
</organism>
<evidence type="ECO:0000313" key="1">
    <source>
        <dbReference type="EMBL" id="KAG7439739.1"/>
    </source>
</evidence>
<dbReference type="GeneID" id="66100363"/>
<reference evidence="1" key="1">
    <citation type="submission" date="2020-11" db="EMBL/GenBank/DDBJ databases">
        <title>Adaptations for nitrogen fixation in a non-lichenized fungal sporocarp promotes dispersal by wood-feeding termites.</title>
        <authorList>
            <consortium name="DOE Joint Genome Institute"/>
            <person name="Koch R.A."/>
            <person name="Yoon G."/>
            <person name="Arayal U."/>
            <person name="Lail K."/>
            <person name="Amirebrahimi M."/>
            <person name="Labutti K."/>
            <person name="Lipzen A."/>
            <person name="Riley R."/>
            <person name="Barry K."/>
            <person name="Henrissat B."/>
            <person name="Grigoriev I.V."/>
            <person name="Herr J.R."/>
            <person name="Aime M.C."/>
        </authorList>
    </citation>
    <scope>NUCLEOTIDE SEQUENCE</scope>
    <source>
        <strain evidence="1">MCA 3950</strain>
    </source>
</reference>
<dbReference type="Proteomes" id="UP000812287">
    <property type="component" value="Unassembled WGS sequence"/>
</dbReference>
<gene>
    <name evidence="1" type="ORF">BT62DRAFT_1013549</name>
</gene>
<dbReference type="EMBL" id="MU250585">
    <property type="protein sequence ID" value="KAG7439739.1"/>
    <property type="molecule type" value="Genomic_DNA"/>
</dbReference>
<name>A0A9P7VGV2_9AGAR</name>
<dbReference type="AlphaFoldDB" id="A0A9P7VGV2"/>
<protein>
    <submittedName>
        <fullName evidence="1">Uncharacterized protein</fullName>
    </submittedName>
</protein>
<evidence type="ECO:0000313" key="2">
    <source>
        <dbReference type="Proteomes" id="UP000812287"/>
    </source>
</evidence>
<proteinExistence type="predicted"/>
<keyword evidence="2" id="KW-1185">Reference proteome</keyword>